<evidence type="ECO:0000313" key="3">
    <source>
        <dbReference type="EMBL" id="KAB8190093.1"/>
    </source>
</evidence>
<accession>A0A5C4VT55</accession>
<gene>
    <name evidence="3" type="ORF">FH608_037215</name>
</gene>
<proteinExistence type="predicted"/>
<keyword evidence="2" id="KW-0812">Transmembrane</keyword>
<feature type="compositionally biased region" description="Gly residues" evidence="1">
    <location>
        <begin position="64"/>
        <end position="73"/>
    </location>
</feature>
<feature type="transmembrane region" description="Helical" evidence="2">
    <location>
        <begin position="28"/>
        <end position="46"/>
    </location>
</feature>
<dbReference type="Proteomes" id="UP000312512">
    <property type="component" value="Unassembled WGS sequence"/>
</dbReference>
<comment type="caution">
    <text evidence="3">The sequence shown here is derived from an EMBL/GenBank/DDBJ whole genome shotgun (WGS) entry which is preliminary data.</text>
</comment>
<keyword evidence="4" id="KW-1185">Reference proteome</keyword>
<evidence type="ECO:0000256" key="1">
    <source>
        <dbReference type="SAM" id="MobiDB-lite"/>
    </source>
</evidence>
<dbReference type="RefSeq" id="WP_139635073.1">
    <property type="nucleotide sequence ID" value="NZ_VDLX02000017.1"/>
</dbReference>
<dbReference type="OrthoDB" id="3543680at2"/>
<protein>
    <submittedName>
        <fullName evidence="3">Uncharacterized protein</fullName>
    </submittedName>
</protein>
<dbReference type="EMBL" id="VDLX02000017">
    <property type="protein sequence ID" value="KAB8190093.1"/>
    <property type="molecule type" value="Genomic_DNA"/>
</dbReference>
<dbReference type="AlphaFoldDB" id="A0A5C4VT55"/>
<evidence type="ECO:0000256" key="2">
    <source>
        <dbReference type="SAM" id="Phobius"/>
    </source>
</evidence>
<name>A0A5C4VT55_9ACTN</name>
<evidence type="ECO:0000313" key="4">
    <source>
        <dbReference type="Proteomes" id="UP000312512"/>
    </source>
</evidence>
<feature type="region of interest" description="Disordered" evidence="1">
    <location>
        <begin position="149"/>
        <end position="181"/>
    </location>
</feature>
<sequence length="181" mass="18070">MAQLDSSPYPDDLREELAVQPVKGPSKLTLALAAGVVLVAGVLIGIQARSWFGSPATPSAAGGRQQGPAGGYGQQRAASGQPPGSGNGTGQRMGGQRMGGGTVGTVEKVEGGKVYVKTMDGSTVTVTTDDRTTVQISTTGKVSDLKSGSTVVVRGQRDGEGSVTATSITEGAQGVRGGGPR</sequence>
<keyword evidence="2" id="KW-0472">Membrane</keyword>
<feature type="region of interest" description="Disordered" evidence="1">
    <location>
        <begin position="55"/>
        <end position="104"/>
    </location>
</feature>
<organism evidence="3 4">
    <name type="scientific">Nonomuraea phyllanthi</name>
    <dbReference type="NCBI Taxonomy" id="2219224"/>
    <lineage>
        <taxon>Bacteria</taxon>
        <taxon>Bacillati</taxon>
        <taxon>Actinomycetota</taxon>
        <taxon>Actinomycetes</taxon>
        <taxon>Streptosporangiales</taxon>
        <taxon>Streptosporangiaceae</taxon>
        <taxon>Nonomuraea</taxon>
    </lineage>
</organism>
<reference evidence="3 4" key="1">
    <citation type="submission" date="2019-10" db="EMBL/GenBank/DDBJ databases">
        <title>Nonomuraea sp. nov., isolated from Phyllanthus amarus.</title>
        <authorList>
            <person name="Klykleung N."/>
            <person name="Tanasupawat S."/>
        </authorList>
    </citation>
    <scope>NUCLEOTIDE SEQUENCE [LARGE SCALE GENOMIC DNA]</scope>
    <source>
        <strain evidence="3 4">PA1-10</strain>
    </source>
</reference>
<feature type="compositionally biased region" description="Gly residues" evidence="1">
    <location>
        <begin position="83"/>
        <end position="103"/>
    </location>
</feature>
<keyword evidence="2" id="KW-1133">Transmembrane helix</keyword>